<feature type="transmembrane region" description="Helical" evidence="2">
    <location>
        <begin position="641"/>
        <end position="662"/>
    </location>
</feature>
<evidence type="ECO:0000256" key="1">
    <source>
        <dbReference type="SAM" id="MobiDB-lite"/>
    </source>
</evidence>
<dbReference type="EMBL" id="PDCH01000001">
    <property type="protein sequence ID" value="RBQ00022.1"/>
    <property type="molecule type" value="Genomic_DNA"/>
</dbReference>
<feature type="transmembrane region" description="Helical" evidence="2">
    <location>
        <begin position="512"/>
        <end position="536"/>
    </location>
</feature>
<feature type="transmembrane region" description="Helical" evidence="2">
    <location>
        <begin position="567"/>
        <end position="589"/>
    </location>
</feature>
<organism evidence="3 4">
    <name type="scientific">Bifidobacterium xylocopae</name>
    <dbReference type="NCBI Taxonomy" id="2493119"/>
    <lineage>
        <taxon>Bacteria</taxon>
        <taxon>Bacillati</taxon>
        <taxon>Actinomycetota</taxon>
        <taxon>Actinomycetes</taxon>
        <taxon>Bifidobacteriales</taxon>
        <taxon>Bifidobacteriaceae</taxon>
        <taxon>Bifidobacterium</taxon>
    </lineage>
</organism>
<feature type="transmembrane region" description="Helical" evidence="2">
    <location>
        <begin position="717"/>
        <end position="739"/>
    </location>
</feature>
<comment type="caution">
    <text evidence="3">The sequence shown here is derived from an EMBL/GenBank/DDBJ whole genome shotgun (WGS) entry which is preliminary data.</text>
</comment>
<keyword evidence="2" id="KW-0472">Membrane</keyword>
<feature type="transmembrane region" description="Helical" evidence="2">
    <location>
        <begin position="781"/>
        <end position="803"/>
    </location>
</feature>
<keyword evidence="2" id="KW-1133">Transmembrane helix</keyword>
<keyword evidence="4" id="KW-1185">Reference proteome</keyword>
<keyword evidence="2" id="KW-0812">Transmembrane</keyword>
<feature type="transmembrane region" description="Helical" evidence="2">
    <location>
        <begin position="542"/>
        <end position="560"/>
    </location>
</feature>
<feature type="transmembrane region" description="Helical" evidence="2">
    <location>
        <begin position="426"/>
        <end position="448"/>
    </location>
</feature>
<feature type="transmembrane region" description="Helical" evidence="2">
    <location>
        <begin position="482"/>
        <end position="505"/>
    </location>
</feature>
<dbReference type="Proteomes" id="UP000252345">
    <property type="component" value="Unassembled WGS sequence"/>
</dbReference>
<feature type="transmembrane region" description="Helical" evidence="2">
    <location>
        <begin position="1062"/>
        <end position="1079"/>
    </location>
</feature>
<dbReference type="AlphaFoldDB" id="A0A366KH55"/>
<gene>
    <name evidence="3" type="ORF">CRD59_00735</name>
</gene>
<protein>
    <recommendedName>
        <fullName evidence="5">Glycosyltransferase</fullName>
    </recommendedName>
</protein>
<feature type="transmembrane region" description="Helical" evidence="2">
    <location>
        <begin position="748"/>
        <end position="769"/>
    </location>
</feature>
<accession>A0A366KH55</accession>
<feature type="transmembrane region" description="Helical" evidence="2">
    <location>
        <begin position="869"/>
        <end position="889"/>
    </location>
</feature>
<name>A0A366KH55_9BIFI</name>
<reference evidence="3 4" key="1">
    <citation type="submission" date="2017-10" db="EMBL/GenBank/DDBJ databases">
        <title>Bifidobacterium xylocopum sp. nov. and Bifidobacterium aemilianum sp. nov., from the carpenter bee (Xylocopa violacea) digestive tract.</title>
        <authorList>
            <person name="Alberoni D."/>
            <person name="Baffoni L."/>
            <person name="Di Gioia D."/>
            <person name="Gaggia F."/>
            <person name="Biavati B."/>
        </authorList>
    </citation>
    <scope>NUCLEOTIDE SEQUENCE [LARGE SCALE GENOMIC DNA]</scope>
    <source>
        <strain evidence="3 4">XV2</strain>
    </source>
</reference>
<dbReference type="InterPro" id="IPR029044">
    <property type="entry name" value="Nucleotide-diphossugar_trans"/>
</dbReference>
<proteinExistence type="predicted"/>
<dbReference type="Gene3D" id="3.90.550.10">
    <property type="entry name" value="Spore Coat Polysaccharide Biosynthesis Protein SpsA, Chain A"/>
    <property type="match status" value="1"/>
</dbReference>
<feature type="region of interest" description="Disordered" evidence="1">
    <location>
        <begin position="821"/>
        <end position="857"/>
    </location>
</feature>
<sequence>MGPEAWDKALRRLVPMTLPSSTSTDVHQVLSDVLAARHRSNGQEVEPSVAALVSVESDLAYLQATLNAVFTQRLLPGLVIIADCSGRTKEPLYAEFALEQPADGSLPPDRVSIEVVRAHGAKSYGDAIRRALGYAHIPQTVRALWLLHDDSRPLDPHCLEALVGTWRDTPTASLLGAKQLDWRGEGLHNVGLYAVRGGVNSLVVDGEPDQEQYDGRRDVFAVSLAGALLPLQTVSAMSGLGSWASTFGLSMDFSRRVCLSGGRVVIVPGARIGHRRARFEGVRSKGGEGGLEDTPRDSSMQVIDARETYLYSGHSPLAWPFIWIIRLFAALWFAGARLTAKQPYAAACELCSPWRVLAHSGHLLSARRHLSRVSRTSMGHLETLQASRPQIRQWRARSKAYEAQLAHPLMSNLARAHLRRQLRIRLCWAMGMVLSVLAFTAWTAWPVIKGLFSGGQLSSEYLPGTAAGLGQLARSATVPWTWGLGLGVPAAPTPFLLLLLPVALLTGGRLSVAVGLLFFLCLPLAALSFWALAGIFTRSNPIRALAGLLWAALAFALPIYADGDLPLLVVLAFLPAAFAFTFRAVGMYLTEQPERPHPSVRSAACAALCFTCVVLAEPQLLLALVVVFVLFTVLVVGHRTMLVLIPVPAALAMAPTLVKAVAGLRQGGWRQLFGDITLASPSRFGGPHASSLFKLITRLLGLDLSGGPSSWLSANDWGGLGLCAAVVIVVIIALVSLCLPSIARVSRLMWFLAIVGAALCLVSSRVAVAQDWSGTAAGSPLPGLLLAFLGLLACVSMVAGGAVRPFDTAVATRQVRHPADHAPVQATEFSESRPVPAGGQVAVGASPDGGAADGKAQGSRWSMGRMARICLTLVLLAVLAGTGASGLAAGHRSRLVADRSGLPMVAVDYLNRSPAHRILVLAPVSDRQVGFASMRTGRGDLIDSSAAARALPLNGQERRADHELASAAAALLSNADSDAIASIGRLGFGGVFVPAERGEGNGQGLDSTVEELTANITGSDGTQQVVTGPTGTYFRLTVSDPDHQGIPLEGERSAADLWWRPVWLWSLALVLTAYCLVALPRWSFMERSAA</sequence>
<evidence type="ECO:0000256" key="2">
    <source>
        <dbReference type="SAM" id="Phobius"/>
    </source>
</evidence>
<evidence type="ECO:0008006" key="5">
    <source>
        <dbReference type="Google" id="ProtNLM"/>
    </source>
</evidence>
<feature type="transmembrane region" description="Helical" evidence="2">
    <location>
        <begin position="317"/>
        <end position="334"/>
    </location>
</feature>
<dbReference type="SUPFAM" id="SSF53448">
    <property type="entry name" value="Nucleotide-diphospho-sugar transferases"/>
    <property type="match status" value="1"/>
</dbReference>
<feature type="transmembrane region" description="Helical" evidence="2">
    <location>
        <begin position="601"/>
        <end position="634"/>
    </location>
</feature>
<evidence type="ECO:0000313" key="3">
    <source>
        <dbReference type="EMBL" id="RBQ00022.1"/>
    </source>
</evidence>
<evidence type="ECO:0000313" key="4">
    <source>
        <dbReference type="Proteomes" id="UP000252345"/>
    </source>
</evidence>